<feature type="compositionally biased region" description="Polar residues" evidence="1">
    <location>
        <begin position="77"/>
        <end position="88"/>
    </location>
</feature>
<organism evidence="2 3">
    <name type="scientific">Triparma verrucosa</name>
    <dbReference type="NCBI Taxonomy" id="1606542"/>
    <lineage>
        <taxon>Eukaryota</taxon>
        <taxon>Sar</taxon>
        <taxon>Stramenopiles</taxon>
        <taxon>Ochrophyta</taxon>
        <taxon>Bolidophyceae</taxon>
        <taxon>Parmales</taxon>
        <taxon>Triparmaceae</taxon>
        <taxon>Triparma</taxon>
    </lineage>
</organism>
<evidence type="ECO:0000313" key="2">
    <source>
        <dbReference type="EMBL" id="GMH88884.1"/>
    </source>
</evidence>
<accession>A0A9W7BKU4</accession>
<evidence type="ECO:0000313" key="3">
    <source>
        <dbReference type="Proteomes" id="UP001165160"/>
    </source>
</evidence>
<reference evidence="3" key="1">
    <citation type="journal article" date="2023" name="Commun. Biol.">
        <title>Genome analysis of Parmales, the sister group of diatoms, reveals the evolutionary specialization of diatoms from phago-mixotrophs to photoautotrophs.</title>
        <authorList>
            <person name="Ban H."/>
            <person name="Sato S."/>
            <person name="Yoshikawa S."/>
            <person name="Yamada K."/>
            <person name="Nakamura Y."/>
            <person name="Ichinomiya M."/>
            <person name="Sato N."/>
            <person name="Blanc-Mathieu R."/>
            <person name="Endo H."/>
            <person name="Kuwata A."/>
            <person name="Ogata H."/>
        </authorList>
    </citation>
    <scope>NUCLEOTIDE SEQUENCE [LARGE SCALE GENOMIC DNA]</scope>
    <source>
        <strain evidence="3">NIES 3699</strain>
    </source>
</reference>
<protein>
    <submittedName>
        <fullName evidence="2">Uncharacterized protein</fullName>
    </submittedName>
</protein>
<feature type="region of interest" description="Disordered" evidence="1">
    <location>
        <begin position="55"/>
        <end position="88"/>
    </location>
</feature>
<evidence type="ECO:0000256" key="1">
    <source>
        <dbReference type="SAM" id="MobiDB-lite"/>
    </source>
</evidence>
<comment type="caution">
    <text evidence="2">The sequence shown here is derived from an EMBL/GenBank/DDBJ whole genome shotgun (WGS) entry which is preliminary data.</text>
</comment>
<feature type="compositionally biased region" description="Basic and acidic residues" evidence="1">
    <location>
        <begin position="55"/>
        <end position="72"/>
    </location>
</feature>
<dbReference type="Proteomes" id="UP001165160">
    <property type="component" value="Unassembled WGS sequence"/>
</dbReference>
<gene>
    <name evidence="2" type="ORF">TrVE_jg4080</name>
</gene>
<name>A0A9W7BKU4_9STRA</name>
<dbReference type="AlphaFoldDB" id="A0A9W7BKU4"/>
<keyword evidence="3" id="KW-1185">Reference proteome</keyword>
<dbReference type="EMBL" id="BRXX01000087">
    <property type="protein sequence ID" value="GMH88884.1"/>
    <property type="molecule type" value="Genomic_DNA"/>
</dbReference>
<sequence length="269" mass="30015">MSQQHLAPLASVENLAFTCPRIASNAAKFLDTVVDTDYKYARGIINAFLHFNEKEGPGAKTSDEPDRQKSDHPLSVSALSNSKNSDFSSVGKVLTKRSTISNMLSNKIVPFNPDEKQAALAVFNSPEAVLHVKNFNKDVDVENEIVLQMDNVPQLYTEAEDEIITSGLGLLDGMKMKGAIPFKEFKTAFSATRVQKGFYNSKDGSEQEDHHLISPLQEMIWGKCIEMFLEAIPASIVQVYALLLAKEKRMWRRSSVQQVKMLMGDVEEK</sequence>
<proteinExistence type="predicted"/>